<dbReference type="InterPro" id="IPR000524">
    <property type="entry name" value="Tscrpt_reg_HTH_GntR"/>
</dbReference>
<dbReference type="Pfam" id="PF00392">
    <property type="entry name" value="GntR"/>
    <property type="match status" value="1"/>
</dbReference>
<keyword evidence="1" id="KW-0805">Transcription regulation</keyword>
<evidence type="ECO:0000256" key="3">
    <source>
        <dbReference type="ARBA" id="ARBA00023163"/>
    </source>
</evidence>
<dbReference type="SUPFAM" id="SSF48008">
    <property type="entry name" value="GntR ligand-binding domain-like"/>
    <property type="match status" value="1"/>
</dbReference>
<dbReference type="Pfam" id="PF07729">
    <property type="entry name" value="FCD"/>
    <property type="match status" value="1"/>
</dbReference>
<dbReference type="AlphaFoldDB" id="A0A225M174"/>
<feature type="domain" description="HTH gntR-type" evidence="4">
    <location>
        <begin position="14"/>
        <end position="81"/>
    </location>
</feature>
<dbReference type="PANTHER" id="PTHR43537">
    <property type="entry name" value="TRANSCRIPTIONAL REGULATOR, GNTR FAMILY"/>
    <property type="match status" value="1"/>
</dbReference>
<dbReference type="PROSITE" id="PS50949">
    <property type="entry name" value="HTH_GNTR"/>
    <property type="match status" value="1"/>
</dbReference>
<evidence type="ECO:0000313" key="6">
    <source>
        <dbReference type="Proteomes" id="UP000214603"/>
    </source>
</evidence>
<gene>
    <name evidence="5" type="ORF">CEY11_23515</name>
</gene>
<keyword evidence="6" id="KW-1185">Reference proteome</keyword>
<dbReference type="Gene3D" id="1.10.10.10">
    <property type="entry name" value="Winged helix-like DNA-binding domain superfamily/Winged helix DNA-binding domain"/>
    <property type="match status" value="1"/>
</dbReference>
<sequence length="235" mass="26371">MKLAIDPHTPDTATSLTASLAIQIRAAILQGTYAPGEKLRLDELRRYYSVSLSPLREALARLATEGLVQTVDQRGYRVAPVSIDNLLEVTTLRAQMEVTALQESIRRGDEAWEDALAAAYYRLARLERKGERSSEWEKAHRTFHLTLFSACGMPLLLRFCGTLHDLSDRYRRLFLTQHAPDANVPSEHKAIFDAAMARDEALAAGILGEHIRRTGRNVMVVLTERKEDTTETAAR</sequence>
<organism evidence="5 6">
    <name type="scientific">Candidimonas nitroreducens</name>
    <dbReference type="NCBI Taxonomy" id="683354"/>
    <lineage>
        <taxon>Bacteria</taxon>
        <taxon>Pseudomonadati</taxon>
        <taxon>Pseudomonadota</taxon>
        <taxon>Betaproteobacteria</taxon>
        <taxon>Burkholderiales</taxon>
        <taxon>Alcaligenaceae</taxon>
        <taxon>Candidimonas</taxon>
    </lineage>
</organism>
<name>A0A225M174_9BURK</name>
<dbReference type="GO" id="GO:0003677">
    <property type="term" value="F:DNA binding"/>
    <property type="evidence" value="ECO:0007669"/>
    <property type="project" value="UniProtKB-KW"/>
</dbReference>
<evidence type="ECO:0000256" key="2">
    <source>
        <dbReference type="ARBA" id="ARBA00023125"/>
    </source>
</evidence>
<protein>
    <submittedName>
        <fullName evidence="5">GntR family transcriptional regulator</fullName>
    </submittedName>
</protein>
<evidence type="ECO:0000313" key="5">
    <source>
        <dbReference type="EMBL" id="OWT53963.1"/>
    </source>
</evidence>
<dbReference type="CDD" id="cd07377">
    <property type="entry name" value="WHTH_GntR"/>
    <property type="match status" value="1"/>
</dbReference>
<proteinExistence type="predicted"/>
<evidence type="ECO:0000256" key="1">
    <source>
        <dbReference type="ARBA" id="ARBA00023015"/>
    </source>
</evidence>
<dbReference type="GO" id="GO:0003700">
    <property type="term" value="F:DNA-binding transcription factor activity"/>
    <property type="evidence" value="ECO:0007669"/>
    <property type="project" value="InterPro"/>
</dbReference>
<dbReference type="RefSeq" id="WP_088605871.1">
    <property type="nucleotide sequence ID" value="NZ_NJIH01000018.1"/>
</dbReference>
<dbReference type="PANTHER" id="PTHR43537:SF20">
    <property type="entry name" value="HTH-TYPE TRANSCRIPTIONAL REPRESSOR GLAR"/>
    <property type="match status" value="1"/>
</dbReference>
<dbReference type="Proteomes" id="UP000214603">
    <property type="component" value="Unassembled WGS sequence"/>
</dbReference>
<dbReference type="Gene3D" id="1.20.120.530">
    <property type="entry name" value="GntR ligand-binding domain-like"/>
    <property type="match status" value="1"/>
</dbReference>
<comment type="caution">
    <text evidence="5">The sequence shown here is derived from an EMBL/GenBank/DDBJ whole genome shotgun (WGS) entry which is preliminary data.</text>
</comment>
<evidence type="ECO:0000259" key="4">
    <source>
        <dbReference type="PROSITE" id="PS50949"/>
    </source>
</evidence>
<dbReference type="InterPro" id="IPR008920">
    <property type="entry name" value="TF_FadR/GntR_C"/>
</dbReference>
<dbReference type="OrthoDB" id="9799812at2"/>
<reference evidence="6" key="1">
    <citation type="submission" date="2017-06" db="EMBL/GenBank/DDBJ databases">
        <title>Herbaspirillum phytohormonus sp. nov., isolated from the root nodule of Robinia pseudoacacia in lead-zinc mine.</title>
        <authorList>
            <person name="Fan M."/>
            <person name="Lin Y."/>
        </authorList>
    </citation>
    <scope>NUCLEOTIDE SEQUENCE [LARGE SCALE GENOMIC DNA]</scope>
    <source>
        <strain evidence="6">SC-089</strain>
    </source>
</reference>
<dbReference type="InterPro" id="IPR011711">
    <property type="entry name" value="GntR_C"/>
</dbReference>
<keyword evidence="2" id="KW-0238">DNA-binding</keyword>
<dbReference type="EMBL" id="NJIH01000018">
    <property type="protein sequence ID" value="OWT53963.1"/>
    <property type="molecule type" value="Genomic_DNA"/>
</dbReference>
<dbReference type="InterPro" id="IPR036390">
    <property type="entry name" value="WH_DNA-bd_sf"/>
</dbReference>
<dbReference type="SMART" id="SM00895">
    <property type="entry name" value="FCD"/>
    <property type="match status" value="1"/>
</dbReference>
<dbReference type="SUPFAM" id="SSF46785">
    <property type="entry name" value="Winged helix' DNA-binding domain"/>
    <property type="match status" value="1"/>
</dbReference>
<accession>A0A225M174</accession>
<dbReference type="SMART" id="SM00345">
    <property type="entry name" value="HTH_GNTR"/>
    <property type="match status" value="1"/>
</dbReference>
<dbReference type="InterPro" id="IPR036388">
    <property type="entry name" value="WH-like_DNA-bd_sf"/>
</dbReference>
<keyword evidence="3" id="KW-0804">Transcription</keyword>